<name>A0A941D3M4_9CAUL</name>
<evidence type="ECO:0000313" key="3">
    <source>
        <dbReference type="Proteomes" id="UP000622580"/>
    </source>
</evidence>
<dbReference type="RefSeq" id="WP_215343017.1">
    <property type="nucleotide sequence ID" value="NZ_JAGSGD010000002.1"/>
</dbReference>
<dbReference type="Proteomes" id="UP000622580">
    <property type="component" value="Unassembled WGS sequence"/>
</dbReference>
<protein>
    <submittedName>
        <fullName evidence="1">Uncharacterized protein</fullName>
    </submittedName>
</protein>
<keyword evidence="3" id="KW-1185">Reference proteome</keyword>
<dbReference type="EMBL" id="JAGSGD010000002">
    <property type="protein sequence ID" value="MBR7621501.1"/>
    <property type="molecule type" value="Genomic_DNA"/>
</dbReference>
<reference evidence="1" key="2">
    <citation type="submission" date="2021-04" db="EMBL/GenBank/DDBJ databases">
        <title>Draft genome assembly of strain Phenylobacterium sp. 20VBR1 using MiniION and Illumina platforms.</title>
        <authorList>
            <person name="Thomas F.A."/>
            <person name="Krishnan K.P."/>
            <person name="Sinha R.K."/>
        </authorList>
    </citation>
    <scope>NUCLEOTIDE SEQUENCE</scope>
    <source>
        <strain evidence="1">20VBR1</strain>
    </source>
</reference>
<dbReference type="EMBL" id="CP068570">
    <property type="protein sequence ID" value="QQZ50245.1"/>
    <property type="molecule type" value="Genomic_DNA"/>
</dbReference>
<gene>
    <name evidence="2" type="ORF">JKL49_00400</name>
    <name evidence="1" type="ORF">JKL49_19070</name>
</gene>
<dbReference type="AlphaFoldDB" id="A0A941D3M4"/>
<sequence>MKHLVPPDFVVPLRLETPDFVLRPLLITDVVKDYDAVMTSVAQLQSIFSRQTRWPEGLSFEDDLIDLGWHHKEFKVRRSFAYTVMSYDKSICLGCVYINPTDLTGYDAEAFCWARSSHPHLDQPLYQVLKSWLQTDWPFAAVAYPGRTLTWDEVESLKS</sequence>
<accession>A0A941D3M4</accession>
<organism evidence="1 3">
    <name type="scientific">Phenylobacterium glaciei</name>
    <dbReference type="NCBI Taxonomy" id="2803784"/>
    <lineage>
        <taxon>Bacteria</taxon>
        <taxon>Pseudomonadati</taxon>
        <taxon>Pseudomonadota</taxon>
        <taxon>Alphaproteobacteria</taxon>
        <taxon>Caulobacterales</taxon>
        <taxon>Caulobacteraceae</taxon>
        <taxon>Phenylobacterium</taxon>
    </lineage>
</organism>
<proteinExistence type="predicted"/>
<evidence type="ECO:0000313" key="2">
    <source>
        <dbReference type="EMBL" id="QQZ50245.1"/>
    </source>
</evidence>
<evidence type="ECO:0000313" key="1">
    <source>
        <dbReference type="EMBL" id="MBR7621501.1"/>
    </source>
</evidence>
<reference evidence="2" key="1">
    <citation type="submission" date="2021-01" db="EMBL/GenBank/DDBJ databases">
        <title>Genome sequence of Phenylobacterium sp. 20VBR1 isolated from a valley glaceir, Ny-Alesund, Svalbard.</title>
        <authorList>
            <person name="Thomas F.A."/>
            <person name="Krishnan K.P."/>
            <person name="Sinha R.K."/>
        </authorList>
    </citation>
    <scope>NUCLEOTIDE SEQUENCE</scope>
    <source>
        <strain evidence="2">20VBR1</strain>
    </source>
</reference>